<dbReference type="InterPro" id="IPR003439">
    <property type="entry name" value="ABC_transporter-like_ATP-bd"/>
</dbReference>
<dbReference type="OrthoDB" id="24644at2157"/>
<dbReference type="InterPro" id="IPR017871">
    <property type="entry name" value="ABC_transporter-like_CS"/>
</dbReference>
<dbReference type="InterPro" id="IPR027417">
    <property type="entry name" value="P-loop_NTPase"/>
</dbReference>
<evidence type="ECO:0000256" key="6">
    <source>
        <dbReference type="ARBA" id="ARBA00066387"/>
    </source>
</evidence>
<evidence type="ECO:0000256" key="5">
    <source>
        <dbReference type="ARBA" id="ARBA00058960"/>
    </source>
</evidence>
<comment type="caution">
    <text evidence="10">The sequence shown here is derived from an EMBL/GenBank/DDBJ whole genome shotgun (WGS) entry which is preliminary data.</text>
</comment>
<evidence type="ECO:0000256" key="3">
    <source>
        <dbReference type="ARBA" id="ARBA00022840"/>
    </source>
</evidence>
<evidence type="ECO:0000256" key="8">
    <source>
        <dbReference type="ARBA" id="ARBA00077139"/>
    </source>
</evidence>
<evidence type="ECO:0000256" key="4">
    <source>
        <dbReference type="ARBA" id="ARBA00050590"/>
    </source>
</evidence>
<dbReference type="Pfam" id="PF00005">
    <property type="entry name" value="ABC_tran"/>
    <property type="match status" value="1"/>
</dbReference>
<dbReference type="GO" id="GO:0005524">
    <property type="term" value="F:ATP binding"/>
    <property type="evidence" value="ECO:0007669"/>
    <property type="project" value="UniProtKB-KW"/>
</dbReference>
<dbReference type="GO" id="GO:0015420">
    <property type="term" value="F:ABC-type vitamin B12 transporter activity"/>
    <property type="evidence" value="ECO:0007669"/>
    <property type="project" value="UniProtKB-EC"/>
</dbReference>
<evidence type="ECO:0000313" key="11">
    <source>
        <dbReference type="Proteomes" id="UP000199259"/>
    </source>
</evidence>
<evidence type="ECO:0000256" key="2">
    <source>
        <dbReference type="ARBA" id="ARBA00022741"/>
    </source>
</evidence>
<evidence type="ECO:0000313" key="10">
    <source>
        <dbReference type="EMBL" id="SDG02655.1"/>
    </source>
</evidence>
<dbReference type="Gene3D" id="3.40.50.300">
    <property type="entry name" value="P-loop containing nucleotide triphosphate hydrolases"/>
    <property type="match status" value="1"/>
</dbReference>
<dbReference type="InterPro" id="IPR050153">
    <property type="entry name" value="Metal_Ion_Import_ABC"/>
</dbReference>
<keyword evidence="1" id="KW-0813">Transport</keyword>
<dbReference type="AlphaFoldDB" id="A0A7Z7AY37"/>
<comment type="catalytic activity">
    <reaction evidence="4">
        <text>an R-cob(III)alamin(out) + ATP + H2O = an R-cob(III)alamin(in) + ADP + phosphate + H(+)</text>
        <dbReference type="Rhea" id="RHEA:17873"/>
        <dbReference type="ChEBI" id="CHEBI:15377"/>
        <dbReference type="ChEBI" id="CHEBI:15378"/>
        <dbReference type="ChEBI" id="CHEBI:30616"/>
        <dbReference type="ChEBI" id="CHEBI:43474"/>
        <dbReference type="ChEBI" id="CHEBI:140785"/>
        <dbReference type="ChEBI" id="CHEBI:456216"/>
        <dbReference type="EC" id="7.6.2.8"/>
    </reaction>
</comment>
<evidence type="ECO:0000259" key="9">
    <source>
        <dbReference type="PROSITE" id="PS50893"/>
    </source>
</evidence>
<gene>
    <name evidence="10" type="ORF">SAMN04488589_1959</name>
</gene>
<keyword evidence="11" id="KW-1185">Reference proteome</keyword>
<dbReference type="PANTHER" id="PTHR42734">
    <property type="entry name" value="METAL TRANSPORT SYSTEM ATP-BINDING PROTEIN TM_0124-RELATED"/>
    <property type="match status" value="1"/>
</dbReference>
<dbReference type="Proteomes" id="UP000199259">
    <property type="component" value="Unassembled WGS sequence"/>
</dbReference>
<dbReference type="CDD" id="cd03214">
    <property type="entry name" value="ABC_Iron-Siderophores_B12_Hemin"/>
    <property type="match status" value="1"/>
</dbReference>
<protein>
    <recommendedName>
        <fullName evidence="7">Cobalamin import ATP-binding protein BtuD</fullName>
        <ecNumber evidence="6">7.6.2.8</ecNumber>
    </recommendedName>
    <alternativeName>
        <fullName evidence="8">Vitamin B12-transporting ATPase</fullName>
    </alternativeName>
</protein>
<dbReference type="InterPro" id="IPR003593">
    <property type="entry name" value="AAA+_ATPase"/>
</dbReference>
<dbReference type="PROSITE" id="PS00211">
    <property type="entry name" value="ABC_TRANSPORTER_1"/>
    <property type="match status" value="1"/>
</dbReference>
<evidence type="ECO:0000256" key="7">
    <source>
        <dbReference type="ARBA" id="ARBA00073649"/>
    </source>
</evidence>
<dbReference type="SMART" id="SM00382">
    <property type="entry name" value="AAA"/>
    <property type="match status" value="1"/>
</dbReference>
<dbReference type="EC" id="7.6.2.8" evidence="6"/>
<dbReference type="GO" id="GO:0016887">
    <property type="term" value="F:ATP hydrolysis activity"/>
    <property type="evidence" value="ECO:0007669"/>
    <property type="project" value="InterPro"/>
</dbReference>
<reference evidence="10 11" key="1">
    <citation type="submission" date="2016-10" db="EMBL/GenBank/DDBJ databases">
        <authorList>
            <person name="Varghese N."/>
            <person name="Submissions S."/>
        </authorList>
    </citation>
    <scope>NUCLEOTIDE SEQUENCE [LARGE SCALE GENOMIC DNA]</scope>
    <source>
        <strain evidence="10 11">PL 12/M</strain>
    </source>
</reference>
<dbReference type="PANTHER" id="PTHR42734:SF19">
    <property type="entry name" value="IRON COMPOUNDS ABC TRANSPORTER, ATP-BINDING PROTEIN"/>
    <property type="match status" value="1"/>
</dbReference>
<dbReference type="FunFam" id="3.40.50.300:FF:000134">
    <property type="entry name" value="Iron-enterobactin ABC transporter ATP-binding protein"/>
    <property type="match status" value="1"/>
</dbReference>
<keyword evidence="2" id="KW-0547">Nucleotide-binding</keyword>
<dbReference type="EMBL" id="FNCA01000006">
    <property type="protein sequence ID" value="SDG02655.1"/>
    <property type="molecule type" value="Genomic_DNA"/>
</dbReference>
<dbReference type="PROSITE" id="PS50893">
    <property type="entry name" value="ABC_TRANSPORTER_2"/>
    <property type="match status" value="1"/>
</dbReference>
<dbReference type="SUPFAM" id="SSF52540">
    <property type="entry name" value="P-loop containing nucleoside triphosphate hydrolases"/>
    <property type="match status" value="1"/>
</dbReference>
<evidence type="ECO:0000256" key="1">
    <source>
        <dbReference type="ARBA" id="ARBA00022448"/>
    </source>
</evidence>
<keyword evidence="3 10" id="KW-0067">ATP-binding</keyword>
<comment type="function">
    <text evidence="5">Required for corrinoid utilization. Probably part of the ABC transporter complex BtuCDF involved in cobalamin (vitamin B12) import. Probably responsible for energy coupling to the transport system.</text>
</comment>
<organism evidence="10 11">
    <name type="scientific">Methanolobus vulcani</name>
    <dbReference type="NCBI Taxonomy" id="38026"/>
    <lineage>
        <taxon>Archaea</taxon>
        <taxon>Methanobacteriati</taxon>
        <taxon>Methanobacteriota</taxon>
        <taxon>Stenosarchaea group</taxon>
        <taxon>Methanomicrobia</taxon>
        <taxon>Methanosarcinales</taxon>
        <taxon>Methanosarcinaceae</taxon>
        <taxon>Methanolobus</taxon>
    </lineage>
</organism>
<dbReference type="RefSeq" id="WP_091710271.1">
    <property type="nucleotide sequence ID" value="NZ_FNCA01000006.1"/>
</dbReference>
<sequence>MELELILEVDSLAYSYGKGPVFEDVSFSMKGGEVMCVLGPNGVGKSTLIKCIAGIFKPAAGSVRIQGEDTQTMTSGSISKKVGYVPQQNETVFPFDVLDFVVMGRTPHLSIFGSPGEEDMEIAWKSLETVGVEHLSDRTLNSLSGGQRQMVLIARALAQEPALLLLDEPTAHLDFGNQVLVLETVQKLSASGMSIVMNTHMPDHAFLVGSNAVALTGGKLLACGPVPSVVNSQIMSSVYGIDVTVRDITDINRKVCVPCGSGKC</sequence>
<proteinExistence type="predicted"/>
<feature type="domain" description="ABC transporter" evidence="9">
    <location>
        <begin position="7"/>
        <end position="242"/>
    </location>
</feature>
<name>A0A7Z7AY37_9EURY</name>
<accession>A0A7Z7AY37</accession>